<evidence type="ECO:0000259" key="5">
    <source>
        <dbReference type="Pfam" id="PF07992"/>
    </source>
</evidence>
<dbReference type="InterPro" id="IPR036188">
    <property type="entry name" value="FAD/NAD-bd_sf"/>
</dbReference>
<keyword evidence="3" id="KW-0285">Flavoprotein</keyword>
<dbReference type="GO" id="GO:0004148">
    <property type="term" value="F:dihydrolipoyl dehydrogenase (NADH) activity"/>
    <property type="evidence" value="ECO:0007669"/>
    <property type="project" value="TreeGrafter"/>
</dbReference>
<dbReference type="EC" id="1.6.1.1" evidence="6"/>
<reference evidence="6" key="1">
    <citation type="submission" date="2020-02" db="EMBL/GenBank/DDBJ databases">
        <authorList>
            <person name="Meier V. D."/>
        </authorList>
    </citation>
    <scope>NUCLEOTIDE SEQUENCE</scope>
    <source>
        <strain evidence="6">AVDCRST_MAG30</strain>
    </source>
</reference>
<dbReference type="PANTHER" id="PTHR22912:SF93">
    <property type="entry name" value="SOLUBLE PYRIDINE NUCLEOTIDE TRANSHYDROGENASE"/>
    <property type="match status" value="1"/>
</dbReference>
<dbReference type="Gene3D" id="3.50.50.60">
    <property type="entry name" value="FAD/NAD(P)-binding domain"/>
    <property type="match status" value="2"/>
</dbReference>
<dbReference type="PRINTS" id="PR00411">
    <property type="entry name" value="PNDRDTASEI"/>
</dbReference>
<evidence type="ECO:0000256" key="3">
    <source>
        <dbReference type="ARBA" id="ARBA00022630"/>
    </source>
</evidence>
<dbReference type="GO" id="GO:0006103">
    <property type="term" value="P:2-oxoglutarate metabolic process"/>
    <property type="evidence" value="ECO:0007669"/>
    <property type="project" value="TreeGrafter"/>
</dbReference>
<dbReference type="AlphaFoldDB" id="A0A6J4TQI0"/>
<evidence type="ECO:0000256" key="4">
    <source>
        <dbReference type="ARBA" id="ARBA00022827"/>
    </source>
</evidence>
<accession>A0A6J4TQI0</accession>
<dbReference type="GO" id="GO:0003957">
    <property type="term" value="F:NAD(P)+ transhydrogenase (Si-specific) activity"/>
    <property type="evidence" value="ECO:0007669"/>
    <property type="project" value="UniProtKB-EC"/>
</dbReference>
<dbReference type="Pfam" id="PF07992">
    <property type="entry name" value="Pyr_redox_2"/>
    <property type="match status" value="1"/>
</dbReference>
<dbReference type="PANTHER" id="PTHR22912">
    <property type="entry name" value="DISULFIDE OXIDOREDUCTASE"/>
    <property type="match status" value="1"/>
</dbReference>
<feature type="domain" description="FAD/NAD(P)-binding" evidence="5">
    <location>
        <begin position="7"/>
        <end position="203"/>
    </location>
</feature>
<organism evidence="6">
    <name type="scientific">uncultured Solirubrobacteraceae bacterium</name>
    <dbReference type="NCBI Taxonomy" id="1162706"/>
    <lineage>
        <taxon>Bacteria</taxon>
        <taxon>Bacillati</taxon>
        <taxon>Actinomycetota</taxon>
        <taxon>Thermoleophilia</taxon>
        <taxon>Solirubrobacterales</taxon>
        <taxon>Solirubrobacteraceae</taxon>
        <taxon>environmental samples</taxon>
    </lineage>
</organism>
<evidence type="ECO:0000256" key="2">
    <source>
        <dbReference type="ARBA" id="ARBA00007532"/>
    </source>
</evidence>
<dbReference type="SUPFAM" id="SSF51905">
    <property type="entry name" value="FAD/NAD(P)-binding domain"/>
    <property type="match status" value="1"/>
</dbReference>
<protein>
    <submittedName>
        <fullName evidence="6">Soluble pyridine nucleotide transhydrogenase</fullName>
        <ecNumber evidence="6">1.6.1.1</ecNumber>
    </submittedName>
</protein>
<comment type="similarity">
    <text evidence="2">Belongs to the class-I pyridine nucleotide-disulfide oxidoreductase family.</text>
</comment>
<dbReference type="InterPro" id="IPR023753">
    <property type="entry name" value="FAD/NAD-binding_dom"/>
</dbReference>
<feature type="non-terminal residue" evidence="6">
    <location>
        <position position="204"/>
    </location>
</feature>
<sequence length="204" mass="21488">MTDEHDFDLIVIGSGPGGQKAAIQAAKLGARVAVVERRERVGGGSIHTGTIPSKTLREAVLDLRKRRAIDLTASAPPTEEWEALGAAYLRDRSSRVVAAETAVVRDQLRRNGVTLLYGDARFADANTIEIDDGRGTAPRHRAAEIVIAVGTVPAHPKDVSFDDPGVMDSDGILENGARVPRVLTVVGAGVIGVEYASMFAALGA</sequence>
<evidence type="ECO:0000313" key="6">
    <source>
        <dbReference type="EMBL" id="CAA9528498.1"/>
    </source>
</evidence>
<dbReference type="GO" id="GO:0005829">
    <property type="term" value="C:cytosol"/>
    <property type="evidence" value="ECO:0007669"/>
    <property type="project" value="TreeGrafter"/>
</dbReference>
<dbReference type="InterPro" id="IPR050151">
    <property type="entry name" value="Class-I_Pyr_Nuc-Dis_Oxidored"/>
</dbReference>
<keyword evidence="4" id="KW-0274">FAD</keyword>
<dbReference type="GO" id="GO:0050660">
    <property type="term" value="F:flavin adenine dinucleotide binding"/>
    <property type="evidence" value="ECO:0007669"/>
    <property type="project" value="TreeGrafter"/>
</dbReference>
<gene>
    <name evidence="6" type="ORF">AVDCRST_MAG30-3571</name>
</gene>
<dbReference type="EMBL" id="CADCVS010000469">
    <property type="protein sequence ID" value="CAA9528498.1"/>
    <property type="molecule type" value="Genomic_DNA"/>
</dbReference>
<comment type="cofactor">
    <cofactor evidence="1">
        <name>FAD</name>
        <dbReference type="ChEBI" id="CHEBI:57692"/>
    </cofactor>
</comment>
<keyword evidence="6" id="KW-0560">Oxidoreductase</keyword>
<evidence type="ECO:0000256" key="1">
    <source>
        <dbReference type="ARBA" id="ARBA00001974"/>
    </source>
</evidence>
<proteinExistence type="inferred from homology"/>
<dbReference type="PRINTS" id="PR00368">
    <property type="entry name" value="FADPNR"/>
</dbReference>
<name>A0A6J4TQI0_9ACTN</name>